<proteinExistence type="predicted"/>
<reference evidence="3 4" key="1">
    <citation type="journal article" date="2022" name="Allergy">
        <title>Genome assembly and annotation of Periplaneta americana reveal a comprehensive cockroach allergen profile.</title>
        <authorList>
            <person name="Wang L."/>
            <person name="Xiong Q."/>
            <person name="Saelim N."/>
            <person name="Wang L."/>
            <person name="Nong W."/>
            <person name="Wan A.T."/>
            <person name="Shi M."/>
            <person name="Liu X."/>
            <person name="Cao Q."/>
            <person name="Hui J.H.L."/>
            <person name="Sookrung N."/>
            <person name="Leung T.F."/>
            <person name="Tungtrongchitr A."/>
            <person name="Tsui S.K.W."/>
        </authorList>
    </citation>
    <scope>NUCLEOTIDE SEQUENCE [LARGE SCALE GENOMIC DNA]</scope>
    <source>
        <strain evidence="3">PWHHKU_190912</strain>
    </source>
</reference>
<name>A0ABQ8T9I9_PERAM</name>
<dbReference type="Proteomes" id="UP001148838">
    <property type="component" value="Unassembled WGS sequence"/>
</dbReference>
<feature type="region of interest" description="Disordered" evidence="1">
    <location>
        <begin position="806"/>
        <end position="837"/>
    </location>
</feature>
<evidence type="ECO:0000313" key="4">
    <source>
        <dbReference type="Proteomes" id="UP001148838"/>
    </source>
</evidence>
<sequence>MENDTTINASIMSDTTIDIDTVMSELTEDHTKETAQVDEGRFSPSSNLQASASEETMPNSSIKMSTSELEHESNIYKNAQKSTNSIPSNMLDPTLTVLPSDREEGLIGHNGGIETTPGKIHVAAKISLSEMRNSDVMRRTVNEHTYSVQDVQSINDRKQKYISNPRKNDITLQQTKRVNVLKASSSNGEVCLHEQNISVRTTPDQVHLPWQFNEASALDNDESENCDVFKRRTFGEFGPLLELFNGHRYCSGKEIHTTENEASDSEMQESSLILGESDAPSPQTKQNRRKVLTSSNRENGVLNGHSRSAETIPGKEHIAFQMCVQGMLGNNSAVKIENSNIKRDQVANNRKQNETAIEVVDISSDSSSDCEYIDLASESFSDSESETEQTVTKTRHLKKKKTSFNAGMDEIMMNKFSRFLTNINVENKSLQKISKKNKSKRVAKKNKSKTARNIDNVVVNSPIVYTSTGMESCSPLEKCTTERNCLTKGGNSVTEIYHIILVEESSPETQNLLMEKYPSIEMNSPMEIASAFASPPDMRENAVFVMTPEMEESPLVVTHLKVEKPPVLVKSHPPISYIPMSRVIVNDVTEVCDPLERHNVRDETEFQLAETLGETIEVRVKDILESSTERNLTDFCENPPIDSAYVTEDTMTTIDIEDVPVRDQDAIISTVDSVIRSADTDGIIGYSKKLRNNVKQNLDYDGKHLQENDILKESSKSRKLSKKCTDPEIGCESVSVKVQETRSLNLWAENTKENDTVRNENRQSSKQSHVKLQRHYNNISLLHQENSGVSDVYPVKPVTWRVRFKSPSRKKKNTSNVQPESQVVTSAGKRGRSTKNKKPLEANITMEPELSEDSQCKRARVQDKTSVITFVKRRLDRKSTIANADTTLTEENNRIIGSTSASVTADFWKDSVIVSKSLDSIGSTGEKTVTVTCIEQSSAKDTCVANKKITSGVVNISAESQSGDEIFRPAYERSASLFPAEETFFLENNIYECMSEPELSDTSAMIVSISDAGFKEPDYEPKVNVTFDVYYPDEYEKLNKRNRNRKPISETAPLAIDTKAVDDRKNDQVSFSVVVFNIDKDVAVHLTEHQEEVYACMNCDRIYKMDNYSKLYKIGEYSGLKPSDCDVCCRKFSCLGYMRQHVLREHPNVRVKCNVCDKAFLSLSEVTLHAFYVHHMCGICDKVYADMEMDKYCDILETSLSEFRDRRLCVFKQMENDFSLFANPFKSPILKI</sequence>
<feature type="region of interest" description="Disordered" evidence="1">
    <location>
        <begin position="256"/>
        <end position="308"/>
    </location>
</feature>
<evidence type="ECO:0000313" key="3">
    <source>
        <dbReference type="EMBL" id="KAJ4443217.1"/>
    </source>
</evidence>
<feature type="region of interest" description="Disordered" evidence="1">
    <location>
        <begin position="31"/>
        <end position="60"/>
    </location>
</feature>
<dbReference type="InterPro" id="IPR013087">
    <property type="entry name" value="Znf_C2H2_type"/>
</dbReference>
<accession>A0ABQ8T9I9</accession>
<dbReference type="EMBL" id="JAJSOF020000013">
    <property type="protein sequence ID" value="KAJ4443217.1"/>
    <property type="molecule type" value="Genomic_DNA"/>
</dbReference>
<dbReference type="InterPro" id="IPR036236">
    <property type="entry name" value="Znf_C2H2_sf"/>
</dbReference>
<keyword evidence="4" id="KW-1185">Reference proteome</keyword>
<organism evidence="3 4">
    <name type="scientific">Periplaneta americana</name>
    <name type="common">American cockroach</name>
    <name type="synonym">Blatta americana</name>
    <dbReference type="NCBI Taxonomy" id="6978"/>
    <lineage>
        <taxon>Eukaryota</taxon>
        <taxon>Metazoa</taxon>
        <taxon>Ecdysozoa</taxon>
        <taxon>Arthropoda</taxon>
        <taxon>Hexapoda</taxon>
        <taxon>Insecta</taxon>
        <taxon>Pterygota</taxon>
        <taxon>Neoptera</taxon>
        <taxon>Polyneoptera</taxon>
        <taxon>Dictyoptera</taxon>
        <taxon>Blattodea</taxon>
        <taxon>Blattoidea</taxon>
        <taxon>Blattidae</taxon>
        <taxon>Blattinae</taxon>
        <taxon>Periplaneta</taxon>
    </lineage>
</organism>
<feature type="domain" description="C2H2-type" evidence="2">
    <location>
        <begin position="1151"/>
        <end position="1174"/>
    </location>
</feature>
<evidence type="ECO:0000256" key="1">
    <source>
        <dbReference type="SAM" id="MobiDB-lite"/>
    </source>
</evidence>
<dbReference type="SUPFAM" id="SSF57667">
    <property type="entry name" value="beta-beta-alpha zinc fingers"/>
    <property type="match status" value="1"/>
</dbReference>
<feature type="compositionally biased region" description="Polar residues" evidence="1">
    <location>
        <begin position="43"/>
        <end position="60"/>
    </location>
</feature>
<gene>
    <name evidence="3" type="ORF">ANN_04885</name>
</gene>
<comment type="caution">
    <text evidence="3">The sequence shown here is derived from an EMBL/GenBank/DDBJ whole genome shotgun (WGS) entry which is preliminary data.</text>
</comment>
<dbReference type="Gene3D" id="3.30.160.60">
    <property type="entry name" value="Classic Zinc Finger"/>
    <property type="match status" value="1"/>
</dbReference>
<dbReference type="SMART" id="SM00355">
    <property type="entry name" value="ZnF_C2H2"/>
    <property type="match status" value="2"/>
</dbReference>
<feature type="domain" description="C2H2-type" evidence="2">
    <location>
        <begin position="1123"/>
        <end position="1146"/>
    </location>
</feature>
<feature type="compositionally biased region" description="Basic and acidic residues" evidence="1">
    <location>
        <begin position="31"/>
        <end position="41"/>
    </location>
</feature>
<evidence type="ECO:0000259" key="2">
    <source>
        <dbReference type="SMART" id="SM00355"/>
    </source>
</evidence>
<feature type="compositionally biased region" description="Polar residues" evidence="1">
    <location>
        <begin position="814"/>
        <end position="825"/>
    </location>
</feature>
<protein>
    <recommendedName>
        <fullName evidence="2">C2H2-type domain-containing protein</fullName>
    </recommendedName>
</protein>